<dbReference type="InterPro" id="IPR000468">
    <property type="entry name" value="Barstar"/>
</dbReference>
<dbReference type="RefSeq" id="WP_302928970.1">
    <property type="nucleotide sequence ID" value="NZ_JAJEPW010000025.1"/>
</dbReference>
<dbReference type="SUPFAM" id="SSF52038">
    <property type="entry name" value="Barstar-related"/>
    <property type="match status" value="1"/>
</dbReference>
<proteinExistence type="inferred from homology"/>
<dbReference type="Gene3D" id="3.30.370.10">
    <property type="entry name" value="Barstar-like"/>
    <property type="match status" value="1"/>
</dbReference>
<dbReference type="InterPro" id="IPR035905">
    <property type="entry name" value="Barstar-like_sf"/>
</dbReference>
<organism evidence="3 4">
    <name type="scientific">Brotocaccenecus cirricatena</name>
    <dbReference type="NCBI Taxonomy" id="3064195"/>
    <lineage>
        <taxon>Bacteria</taxon>
        <taxon>Bacillati</taxon>
        <taxon>Bacillota</taxon>
        <taxon>Clostridia</taxon>
        <taxon>Eubacteriales</taxon>
        <taxon>Oscillospiraceae</taxon>
        <taxon>Brotocaccenecus</taxon>
    </lineage>
</organism>
<comment type="caution">
    <text evidence="3">The sequence shown here is derived from an EMBL/GenBank/DDBJ whole genome shotgun (WGS) entry which is preliminary data.</text>
</comment>
<accession>A0AAE3AEY1</accession>
<evidence type="ECO:0000259" key="2">
    <source>
        <dbReference type="Pfam" id="PF01337"/>
    </source>
</evidence>
<dbReference type="AlphaFoldDB" id="A0AAE3AEY1"/>
<dbReference type="EMBL" id="JAJEPW010000025">
    <property type="protein sequence ID" value="MCC2129733.1"/>
    <property type="molecule type" value="Genomic_DNA"/>
</dbReference>
<sequence>MQIHLNGNDITNREQLHDALSEALELPEWYGRSLDALYDCLTDLSVPTTIHVENWPEEDYMQRALAVLRDAAEENELLQVRLED</sequence>
<dbReference type="Pfam" id="PF01337">
    <property type="entry name" value="Barstar"/>
    <property type="match status" value="1"/>
</dbReference>
<evidence type="ECO:0000313" key="4">
    <source>
        <dbReference type="Proteomes" id="UP001199319"/>
    </source>
</evidence>
<evidence type="ECO:0000313" key="3">
    <source>
        <dbReference type="EMBL" id="MCC2129733.1"/>
    </source>
</evidence>
<dbReference type="Proteomes" id="UP001199319">
    <property type="component" value="Unassembled WGS sequence"/>
</dbReference>
<evidence type="ECO:0000256" key="1">
    <source>
        <dbReference type="ARBA" id="ARBA00006845"/>
    </source>
</evidence>
<keyword evidence="4" id="KW-1185">Reference proteome</keyword>
<feature type="domain" description="Barstar (barnase inhibitor)" evidence="2">
    <location>
        <begin position="2"/>
        <end position="75"/>
    </location>
</feature>
<reference evidence="3" key="1">
    <citation type="submission" date="2021-10" db="EMBL/GenBank/DDBJ databases">
        <title>Anaerobic single-cell dispensing facilitates the cultivation of human gut bacteria.</title>
        <authorList>
            <person name="Afrizal A."/>
        </authorList>
    </citation>
    <scope>NUCLEOTIDE SEQUENCE</scope>
    <source>
        <strain evidence="3">CLA-AA-H272</strain>
    </source>
</reference>
<gene>
    <name evidence="3" type="ORF">LKD37_09415</name>
</gene>
<name>A0AAE3AEY1_9FIRM</name>
<protein>
    <submittedName>
        <fullName evidence="3">Barstar family protein</fullName>
    </submittedName>
</protein>
<comment type="similarity">
    <text evidence="1">Belongs to the barstar family.</text>
</comment>